<dbReference type="InterPro" id="IPR001173">
    <property type="entry name" value="Glyco_trans_2-like"/>
</dbReference>
<evidence type="ECO:0000313" key="6">
    <source>
        <dbReference type="EMBL" id="QEK50799.1"/>
    </source>
</evidence>
<proteinExistence type="inferred from homology"/>
<evidence type="ECO:0000256" key="2">
    <source>
        <dbReference type="ARBA" id="ARBA00022676"/>
    </source>
</evidence>
<feature type="domain" description="Glycosyltransferase 2-like" evidence="5">
    <location>
        <begin position="40"/>
        <end position="185"/>
    </location>
</feature>
<name>A0A5C0VFG8_9SPHI</name>
<dbReference type="InterPro" id="IPR029044">
    <property type="entry name" value="Nucleotide-diphossugar_trans"/>
</dbReference>
<comment type="similarity">
    <text evidence="1">Belongs to the glycosyltransferase 2 family.</text>
</comment>
<dbReference type="Proteomes" id="UP000323653">
    <property type="component" value="Chromosome"/>
</dbReference>
<dbReference type="Pfam" id="PF00535">
    <property type="entry name" value="Glycos_transf_2"/>
    <property type="match status" value="1"/>
</dbReference>
<evidence type="ECO:0000259" key="5">
    <source>
        <dbReference type="Pfam" id="PF00535"/>
    </source>
</evidence>
<sequence>MSSYIFLCFFSALEMKAYMRKNSFIDYREILVSPYAPSVSILAPAYNEEATIVDNVKSIMSLHYGNFEIIIINDGSKDNSLQKLIDAYQLEKVNFCVNEQINHKPIRGIYKSRNSSYSKLIVIDKENGGKSDALNAGINVSSKDLLLCIDVDCIVEQDALLKLVKPYLEEKKRVIATGGVVRIANSCEVEDGRLVKVHMPKNIISRFQVLEYIRAFLMGRMAWSRLNGLLIISGAMGLFDKEIVIKSGGYSHETVGEDMELVVRMRRYMHDHNLKYQVVYIPDPLCWTESPIDFKVLGRQRNRWTRGTIETLWTHRDLFFNPKYSILGLLSYPYWLFFEWLAPILEGIGIISFILLASLGKINWEFSGILFFMVYSFSILLSTIAVLFEERSYHQYTSGKDVLKLLLLAFIEPIVYHPLTIYWSVRGNIDKFTGKKTWGTMTRAGFAGNQKNKVEPTTVAVSPVIIKEEQSV</sequence>
<organism evidence="6 7">
    <name type="scientific">Pedobacter aquae</name>
    <dbReference type="NCBI Taxonomy" id="2605747"/>
    <lineage>
        <taxon>Bacteria</taxon>
        <taxon>Pseudomonadati</taxon>
        <taxon>Bacteroidota</taxon>
        <taxon>Sphingobacteriia</taxon>
        <taxon>Sphingobacteriales</taxon>
        <taxon>Sphingobacteriaceae</taxon>
        <taxon>Pedobacter</taxon>
    </lineage>
</organism>
<dbReference type="EMBL" id="CP043329">
    <property type="protein sequence ID" value="QEK50799.1"/>
    <property type="molecule type" value="Genomic_DNA"/>
</dbReference>
<feature type="transmembrane region" description="Helical" evidence="4">
    <location>
        <begin position="403"/>
        <end position="425"/>
    </location>
</feature>
<gene>
    <name evidence="6" type="ORF">FYC62_03280</name>
</gene>
<feature type="transmembrane region" description="Helical" evidence="4">
    <location>
        <begin position="369"/>
        <end position="388"/>
    </location>
</feature>
<keyword evidence="2" id="KW-0328">Glycosyltransferase</keyword>
<keyword evidence="7" id="KW-1185">Reference proteome</keyword>
<evidence type="ECO:0000256" key="3">
    <source>
        <dbReference type="ARBA" id="ARBA00022679"/>
    </source>
</evidence>
<dbReference type="AlphaFoldDB" id="A0A5C0VFG8"/>
<keyword evidence="4" id="KW-0812">Transmembrane</keyword>
<dbReference type="KEGG" id="pej:FYC62_03280"/>
<dbReference type="Gene3D" id="3.90.550.10">
    <property type="entry name" value="Spore Coat Polysaccharide Biosynthesis Protein SpsA, Chain A"/>
    <property type="match status" value="1"/>
</dbReference>
<dbReference type="GO" id="GO:0016757">
    <property type="term" value="F:glycosyltransferase activity"/>
    <property type="evidence" value="ECO:0007669"/>
    <property type="project" value="UniProtKB-KW"/>
</dbReference>
<dbReference type="PANTHER" id="PTHR43630:SF1">
    <property type="entry name" value="POLY-BETA-1,6-N-ACETYL-D-GLUCOSAMINE SYNTHASE"/>
    <property type="match status" value="1"/>
</dbReference>
<keyword evidence="4" id="KW-1133">Transmembrane helix</keyword>
<keyword evidence="4" id="KW-0472">Membrane</keyword>
<keyword evidence="3 6" id="KW-0808">Transferase</keyword>
<feature type="transmembrane region" description="Helical" evidence="4">
    <location>
        <begin position="332"/>
        <end position="357"/>
    </location>
</feature>
<dbReference type="PANTHER" id="PTHR43630">
    <property type="entry name" value="POLY-BETA-1,6-N-ACETYL-D-GLUCOSAMINE SYNTHASE"/>
    <property type="match status" value="1"/>
</dbReference>
<dbReference type="SUPFAM" id="SSF53448">
    <property type="entry name" value="Nucleotide-diphospho-sugar transferases"/>
    <property type="match status" value="1"/>
</dbReference>
<protein>
    <submittedName>
        <fullName evidence="6">Glycosyltransferase</fullName>
    </submittedName>
</protein>
<evidence type="ECO:0000313" key="7">
    <source>
        <dbReference type="Proteomes" id="UP000323653"/>
    </source>
</evidence>
<accession>A0A5C0VFG8</accession>
<reference evidence="6 7" key="1">
    <citation type="submission" date="2019-08" db="EMBL/GenBank/DDBJ databases">
        <title>Pedobacter sp. nov., isolated from Han river, South Korea.</title>
        <authorList>
            <person name="Lee D.-H."/>
            <person name="Kim Y.-S."/>
            <person name="Hwang E.-M."/>
            <person name="Le Tran T.C."/>
            <person name="Cha C.-J."/>
        </authorList>
    </citation>
    <scope>NUCLEOTIDE SEQUENCE [LARGE SCALE GENOMIC DNA]</scope>
    <source>
        <strain evidence="6 7">CJ43</strain>
    </source>
</reference>
<evidence type="ECO:0000256" key="1">
    <source>
        <dbReference type="ARBA" id="ARBA00006739"/>
    </source>
</evidence>
<dbReference type="CDD" id="cd06423">
    <property type="entry name" value="CESA_like"/>
    <property type="match status" value="1"/>
</dbReference>
<evidence type="ECO:0000256" key="4">
    <source>
        <dbReference type="SAM" id="Phobius"/>
    </source>
</evidence>